<dbReference type="InterPro" id="IPR010106">
    <property type="entry name" value="RpnA"/>
</dbReference>
<protein>
    <submittedName>
        <fullName evidence="1">Rpn family recombination-promoting nuclease/putative transposase</fullName>
    </submittedName>
</protein>
<dbReference type="Proteomes" id="UP000729701">
    <property type="component" value="Unassembled WGS sequence"/>
</dbReference>
<sequence>MKTDSIFYRLFQEFPNIFFELIGNSLETATNYQFSSVEIKQTAFRIDGVFLPQTEEQPIYFVEVQFQPDTEIYSRLFTEINLYLRQNQPKNDWLAVVIYPTRSIDTAQTTHYRESFASGRVTPIYLNELGENPSLPIGIATIKLVIENEDKAIQEARELITRTNQEIASVPQQQQLLQIIETILVYKFPNMDIEEIQEMFGLSDLKQTRVYQQAFAEGERRAKLKTVPRFLALGLTIQQIAIELDLTIEEVSEAAQQQPSS</sequence>
<dbReference type="AlphaFoldDB" id="A0A951QIL0"/>
<accession>A0A951QIL0</accession>
<proteinExistence type="predicted"/>
<dbReference type="EMBL" id="JAHHGZ010000004">
    <property type="protein sequence ID" value="MBW4666722.1"/>
    <property type="molecule type" value="Genomic_DNA"/>
</dbReference>
<dbReference type="PANTHER" id="PTHR35586">
    <property type="entry name" value="SLL1691 PROTEIN"/>
    <property type="match status" value="1"/>
</dbReference>
<dbReference type="InterPro" id="IPR022573">
    <property type="entry name" value="DUF2887"/>
</dbReference>
<name>A0A951QIL0_9CYAN</name>
<dbReference type="NCBIfam" id="TIGR01784">
    <property type="entry name" value="T_den_put_tspse"/>
    <property type="match status" value="1"/>
</dbReference>
<dbReference type="PANTHER" id="PTHR35586:SF2">
    <property type="entry name" value="SLL1542 PROTEIN"/>
    <property type="match status" value="1"/>
</dbReference>
<comment type="caution">
    <text evidence="1">The sequence shown here is derived from an EMBL/GenBank/DDBJ whole genome shotgun (WGS) entry which is preliminary data.</text>
</comment>
<reference evidence="1" key="2">
    <citation type="journal article" date="2022" name="Microbiol. Resour. Announc.">
        <title>Metagenome Sequencing to Explore Phylogenomics of Terrestrial Cyanobacteria.</title>
        <authorList>
            <person name="Ward R.D."/>
            <person name="Stajich J.E."/>
            <person name="Johansen J.R."/>
            <person name="Huntemann M."/>
            <person name="Clum A."/>
            <person name="Foster B."/>
            <person name="Foster B."/>
            <person name="Roux S."/>
            <person name="Palaniappan K."/>
            <person name="Varghese N."/>
            <person name="Mukherjee S."/>
            <person name="Reddy T.B.K."/>
            <person name="Daum C."/>
            <person name="Copeland A."/>
            <person name="Chen I.A."/>
            <person name="Ivanova N.N."/>
            <person name="Kyrpides N.C."/>
            <person name="Shapiro N."/>
            <person name="Eloe-Fadrosh E.A."/>
            <person name="Pietrasiak N."/>
        </authorList>
    </citation>
    <scope>NUCLEOTIDE SEQUENCE</scope>
    <source>
        <strain evidence="1">GSE-NOS-MK-12-04C</strain>
    </source>
</reference>
<evidence type="ECO:0000313" key="2">
    <source>
        <dbReference type="Proteomes" id="UP000729701"/>
    </source>
</evidence>
<organism evidence="1 2">
    <name type="scientific">Cyanomargarita calcarea GSE-NOS-MK-12-04C</name>
    <dbReference type="NCBI Taxonomy" id="2839659"/>
    <lineage>
        <taxon>Bacteria</taxon>
        <taxon>Bacillati</taxon>
        <taxon>Cyanobacteriota</taxon>
        <taxon>Cyanophyceae</taxon>
        <taxon>Nostocales</taxon>
        <taxon>Cyanomargaritaceae</taxon>
        <taxon>Cyanomargarita</taxon>
    </lineage>
</organism>
<dbReference type="Pfam" id="PF11103">
    <property type="entry name" value="DUF2887"/>
    <property type="match status" value="1"/>
</dbReference>
<reference evidence="1" key="1">
    <citation type="submission" date="2021-05" db="EMBL/GenBank/DDBJ databases">
        <authorList>
            <person name="Pietrasiak N."/>
            <person name="Ward R."/>
            <person name="Stajich J.E."/>
            <person name="Kurbessoian T."/>
        </authorList>
    </citation>
    <scope>NUCLEOTIDE SEQUENCE</scope>
    <source>
        <strain evidence="1">GSE-NOS-MK-12-04C</strain>
    </source>
</reference>
<gene>
    <name evidence="1" type="ORF">KME60_04580</name>
</gene>
<evidence type="ECO:0000313" key="1">
    <source>
        <dbReference type="EMBL" id="MBW4666722.1"/>
    </source>
</evidence>